<accession>A0A7L4P817</accession>
<dbReference type="AlphaFoldDB" id="A0A7L4P817"/>
<dbReference type="OMA" id="NCDCPIL"/>
<evidence type="ECO:0000313" key="2">
    <source>
        <dbReference type="Proteomes" id="UP000554766"/>
    </source>
</evidence>
<evidence type="ECO:0008006" key="3">
    <source>
        <dbReference type="Google" id="ProtNLM"/>
    </source>
</evidence>
<dbReference type="Gene3D" id="1.25.40.10">
    <property type="entry name" value="Tetratricopeptide repeat domain"/>
    <property type="match status" value="1"/>
</dbReference>
<organism evidence="1 2">
    <name type="scientific">Pyrobaculum arsenaticum</name>
    <dbReference type="NCBI Taxonomy" id="121277"/>
    <lineage>
        <taxon>Archaea</taxon>
        <taxon>Thermoproteota</taxon>
        <taxon>Thermoprotei</taxon>
        <taxon>Thermoproteales</taxon>
        <taxon>Thermoproteaceae</taxon>
        <taxon>Pyrobaculum</taxon>
    </lineage>
</organism>
<evidence type="ECO:0000313" key="1">
    <source>
        <dbReference type="EMBL" id="NYR15138.1"/>
    </source>
</evidence>
<dbReference type="Proteomes" id="UP000554766">
    <property type="component" value="Unassembled WGS sequence"/>
</dbReference>
<keyword evidence="2" id="KW-1185">Reference proteome</keyword>
<dbReference type="RefSeq" id="WP_011901045.1">
    <property type="nucleotide sequence ID" value="NZ_JAAVJF010000002.1"/>
</dbReference>
<gene>
    <name evidence="1" type="ORF">HC235_04070</name>
</gene>
<comment type="caution">
    <text evidence="1">The sequence shown here is derived from an EMBL/GenBank/DDBJ whole genome shotgun (WGS) entry which is preliminary data.</text>
</comment>
<sequence>MSSLLGITREGDEHYILNLTENFKARMVNWFGGLEERIVSMIKTGTSVALIGPHGSGKSVVARYIAARLVGEYYAVIDLGVDVATFDSMLEILHEVSNALGFYDPLGITFYDSPLLPRSEPAMQWMTKCRYVIDRAMYLATRDIPTLLVLPYDLLRYSRCREAVERSMRIVDISEYLRYVDLRRVLEEVFLSHSAALGCRKTLGQFVEYVMEKHSDLSGVVALAAYGGRHYARRGCAQSKPEDLYEEALRSLAKLYYDLYSEVFFPTCQAARALATPLWLSLEGQQLPTDLAYPLANVDSIARRIALLSKLGPQDAGVKEEVLEELKVLYTPREELAPAVKWAVAPKESIIKESLRLTARENPCLLSPDNPARLIRTVYKGLLVIDSQTIFEFAKVIASLSLGRSEFCTNKIGKYVCKDGQVPPVVVDALGMAQGKRITQEVSIPSITRCDEEGVELLAGLALLDARRAPAKCVEKFVQLFYSASRSDIELFYKFYQDYLEIAAERGTLPVLRKLAAAHLSRTPPREAVTVLEKVFHAALGAEDYKTAEIASVALAAADLTSAKRILPNCDCPILKVSVAYHIARSAYESGDYQEAIRYLELALAELKAQDPRYEYTPQFVKQIEELYRDLALLTVL</sequence>
<name>A0A7L4P817_9CREN</name>
<proteinExistence type="predicted"/>
<dbReference type="SUPFAM" id="SSF52540">
    <property type="entry name" value="P-loop containing nucleoside triphosphate hydrolases"/>
    <property type="match status" value="2"/>
</dbReference>
<dbReference type="InterPro" id="IPR011990">
    <property type="entry name" value="TPR-like_helical_dom_sf"/>
</dbReference>
<dbReference type="InterPro" id="IPR027417">
    <property type="entry name" value="P-loop_NTPase"/>
</dbReference>
<dbReference type="GeneID" id="5055406"/>
<dbReference type="EMBL" id="JAAVJF010000002">
    <property type="protein sequence ID" value="NYR15138.1"/>
    <property type="molecule type" value="Genomic_DNA"/>
</dbReference>
<reference evidence="1 2" key="1">
    <citation type="journal article" date="2020" name="Nat. Commun.">
        <title>The structures of two archaeal type IV pili illuminate evolutionary relationships.</title>
        <authorList>
            <person name="Wang F."/>
            <person name="Baquero D.P."/>
            <person name="Su Z."/>
            <person name="Beltran L.C."/>
            <person name="Prangishvili D."/>
            <person name="Krupovic M."/>
            <person name="Egelman E.H."/>
        </authorList>
    </citation>
    <scope>NUCLEOTIDE SEQUENCE [LARGE SCALE GENOMIC DNA]</scope>
    <source>
        <strain evidence="1 2">2GA</strain>
    </source>
</reference>
<protein>
    <recommendedName>
        <fullName evidence="3">Tetratricopeptide repeat protein</fullName>
    </recommendedName>
</protein>